<dbReference type="InterPro" id="IPR043502">
    <property type="entry name" value="DNA/RNA_pol_sf"/>
</dbReference>
<name>A0A239PPD0_9RHOB</name>
<dbReference type="CDD" id="cd03468">
    <property type="entry name" value="PolY_like"/>
    <property type="match status" value="1"/>
</dbReference>
<evidence type="ECO:0000256" key="5">
    <source>
        <dbReference type="ARBA" id="ARBA00025589"/>
    </source>
</evidence>
<evidence type="ECO:0000256" key="4">
    <source>
        <dbReference type="ARBA" id="ARBA00022763"/>
    </source>
</evidence>
<dbReference type="EMBL" id="FZQB01000002">
    <property type="protein sequence ID" value="SNT71782.1"/>
    <property type="molecule type" value="Genomic_DNA"/>
</dbReference>
<dbReference type="InterPro" id="IPR050356">
    <property type="entry name" value="SulA_CellDiv_inhibitor"/>
</dbReference>
<dbReference type="PANTHER" id="PTHR35369">
    <property type="entry name" value="BLR3025 PROTEIN-RELATED"/>
    <property type="match status" value="1"/>
</dbReference>
<dbReference type="Gene3D" id="3.40.1170.60">
    <property type="match status" value="1"/>
</dbReference>
<dbReference type="GO" id="GO:0003684">
    <property type="term" value="F:damaged DNA binding"/>
    <property type="evidence" value="ECO:0007669"/>
    <property type="project" value="InterPro"/>
</dbReference>
<dbReference type="RefSeq" id="WP_089343128.1">
    <property type="nucleotide sequence ID" value="NZ_CP067129.1"/>
</dbReference>
<keyword evidence="10" id="KW-1185">Reference proteome</keyword>
<sequence length="492" mass="54965">MCAGVSRRVISLWFPRLASDRVLRHGAITGPFALTLTEQNVNRIYCLNTSAERQGLHRGMAFSDARAFCPDLQSRPAQPEMDQQFLAGLRRWATRYSPWVGIEGDDGLVLDITGAAHLFGGETMMLTDLRQRLDGMGLNVQIGLGDTRGAAWALAHFAEGVAPAGEMLASLGPLPVAALRLDADTVTALKRMGLRSIGQLAKAPRAPLARRFGSGLLMRLDQALGQQPEQISPQQEPPHYGVQLNLPEPIGLEADVMAGTARLLERLCRKLEDRQTGARMLKLTLRRVDQQARNVELRLARPMRDPALILSLFARNIGKVDAGFGIDHMRLEATQVEPLRPEQVSHSHSDREVGLDDLITRIGTRVGLENIQRFLPADSHIPERSFMIVPAASSRAESFSAGSRPRPLIMFPPEPISASGPRPPQQFRWRRMRLTTLSATGPERIAPEWWLDDENWQRGFRDYWCVQTEQGRRLWLFHTPQNPGWFVQGEFA</sequence>
<feature type="domain" description="UmuC" evidence="7">
    <location>
        <begin position="36"/>
        <end position="153"/>
    </location>
</feature>
<comment type="function">
    <text evidence="5">Poorly processive, error-prone DNA polymerase involved in untargeted mutagenesis. Copies undamaged DNA at stalled replication forks, which arise in vivo from mismatched or misaligned primer ends. These misaligned primers can be extended by PolIV. Exhibits no 3'-5' exonuclease (proofreading) activity. May be involved in translesional synthesis, in conjunction with the beta clamp from PolIII.</text>
</comment>
<organism evidence="9 10">
    <name type="scientific">Paracoccus seriniphilus</name>
    <dbReference type="NCBI Taxonomy" id="184748"/>
    <lineage>
        <taxon>Bacteria</taxon>
        <taxon>Pseudomonadati</taxon>
        <taxon>Pseudomonadota</taxon>
        <taxon>Alphaproteobacteria</taxon>
        <taxon>Rhodobacterales</taxon>
        <taxon>Paracoccaceae</taxon>
        <taxon>Paracoccus</taxon>
    </lineage>
</organism>
<evidence type="ECO:0000256" key="3">
    <source>
        <dbReference type="ARBA" id="ARBA00012417"/>
    </source>
</evidence>
<evidence type="ECO:0000313" key="9">
    <source>
        <dbReference type="EMBL" id="SNT71782.1"/>
    </source>
</evidence>
<dbReference type="Pfam" id="PF00817">
    <property type="entry name" value="IMS"/>
    <property type="match status" value="1"/>
</dbReference>
<gene>
    <name evidence="9" type="ORF">SAMN05444959_102299</name>
</gene>
<reference evidence="9 10" key="1">
    <citation type="submission" date="2017-07" db="EMBL/GenBank/DDBJ databases">
        <authorList>
            <person name="Sun Z.S."/>
            <person name="Albrecht U."/>
            <person name="Echele G."/>
            <person name="Lee C.C."/>
        </authorList>
    </citation>
    <scope>NUCLEOTIDE SEQUENCE [LARGE SCALE GENOMIC DNA]</scope>
    <source>
        <strain evidence="9 10">DSM 14827</strain>
    </source>
</reference>
<dbReference type="InterPro" id="IPR017961">
    <property type="entry name" value="DNA_pol_Y-fam_little_finger"/>
</dbReference>
<dbReference type="EC" id="2.7.7.7" evidence="3"/>
<evidence type="ECO:0000259" key="8">
    <source>
        <dbReference type="Pfam" id="PF11799"/>
    </source>
</evidence>
<evidence type="ECO:0000256" key="6">
    <source>
        <dbReference type="ARBA" id="ARBA00049244"/>
    </source>
</evidence>
<dbReference type="OrthoDB" id="9788640at2"/>
<evidence type="ECO:0000313" key="10">
    <source>
        <dbReference type="Proteomes" id="UP000198307"/>
    </source>
</evidence>
<dbReference type="AlphaFoldDB" id="A0A239PPD0"/>
<comment type="subunit">
    <text evidence="2">Monomer.</text>
</comment>
<dbReference type="InterPro" id="IPR001126">
    <property type="entry name" value="UmuC"/>
</dbReference>
<dbReference type="GO" id="GO:0006281">
    <property type="term" value="P:DNA repair"/>
    <property type="evidence" value="ECO:0007669"/>
    <property type="project" value="InterPro"/>
</dbReference>
<evidence type="ECO:0000256" key="1">
    <source>
        <dbReference type="ARBA" id="ARBA00010945"/>
    </source>
</evidence>
<comment type="catalytic activity">
    <reaction evidence="6">
        <text>DNA(n) + a 2'-deoxyribonucleoside 5'-triphosphate = DNA(n+1) + diphosphate</text>
        <dbReference type="Rhea" id="RHEA:22508"/>
        <dbReference type="Rhea" id="RHEA-COMP:17339"/>
        <dbReference type="Rhea" id="RHEA-COMP:17340"/>
        <dbReference type="ChEBI" id="CHEBI:33019"/>
        <dbReference type="ChEBI" id="CHEBI:61560"/>
        <dbReference type="ChEBI" id="CHEBI:173112"/>
        <dbReference type="EC" id="2.7.7.7"/>
    </reaction>
</comment>
<dbReference type="InterPro" id="IPR043128">
    <property type="entry name" value="Rev_trsase/Diguanyl_cyclase"/>
</dbReference>
<protein>
    <recommendedName>
        <fullName evidence="3">DNA-directed DNA polymerase</fullName>
        <ecNumber evidence="3">2.7.7.7</ecNumber>
    </recommendedName>
</protein>
<dbReference type="SUPFAM" id="SSF56672">
    <property type="entry name" value="DNA/RNA polymerases"/>
    <property type="match status" value="1"/>
</dbReference>
<dbReference type="Proteomes" id="UP000198307">
    <property type="component" value="Unassembled WGS sequence"/>
</dbReference>
<dbReference type="PANTHER" id="PTHR35369:SF2">
    <property type="entry name" value="BLR3025 PROTEIN"/>
    <property type="match status" value="1"/>
</dbReference>
<comment type="similarity">
    <text evidence="1">Belongs to the DNA polymerase type-Y family.</text>
</comment>
<proteinExistence type="inferred from homology"/>
<dbReference type="Gene3D" id="3.30.70.270">
    <property type="match status" value="1"/>
</dbReference>
<evidence type="ECO:0000256" key="2">
    <source>
        <dbReference type="ARBA" id="ARBA00011245"/>
    </source>
</evidence>
<evidence type="ECO:0000259" key="7">
    <source>
        <dbReference type="Pfam" id="PF00817"/>
    </source>
</evidence>
<dbReference type="Pfam" id="PF11799">
    <property type="entry name" value="IMS_C"/>
    <property type="match status" value="1"/>
</dbReference>
<keyword evidence="4" id="KW-0227">DNA damage</keyword>
<feature type="domain" description="DNA polymerase Y-family little finger" evidence="8">
    <location>
        <begin position="240"/>
        <end position="341"/>
    </location>
</feature>
<accession>A0A239PPD0</accession>